<keyword evidence="2 4" id="KW-0808">Transferase</keyword>
<dbReference type="EMBL" id="QBMP01000104">
    <property type="protein sequence ID" value="PZO55191.1"/>
    <property type="molecule type" value="Genomic_DNA"/>
</dbReference>
<dbReference type="PANTHER" id="PTHR43095">
    <property type="entry name" value="SUGAR KINASE"/>
    <property type="match status" value="1"/>
</dbReference>
<reference evidence="8" key="1">
    <citation type="submission" date="2018-04" db="EMBL/GenBank/DDBJ databases">
        <authorList>
            <person name="Cornet L."/>
        </authorList>
    </citation>
    <scope>NUCLEOTIDE SEQUENCE [LARGE SCALE GENOMIC DNA]</scope>
</reference>
<feature type="domain" description="Carbohydrate kinase FGGY N-terminal" evidence="5">
    <location>
        <begin position="7"/>
        <end position="250"/>
    </location>
</feature>
<dbReference type="Gene3D" id="3.30.420.40">
    <property type="match status" value="2"/>
</dbReference>
<name>A0A2W4Z8W9_9CYAN</name>
<sequence>MAAFDCILGIDIGTTSTKVVLFALDGRVMGQHSIGYPLLSPQADVQEQDPDKIYQAVVQSTRAVVNRCQAQASSIIGLSFSTAMHSLIAVDKYGQLLTNSITWADRRSAPWVSEIRQRCNAHELYRRTGTPIHPMSLLVKLLWLRNQQPDIFARAAKFISIKEYVLYRWFEQYVVDYSIANATGLFNMKTLDWDEEALSLAGVSAQQLSQLVPTTHILAPMTAAAASSLGLAANTPVVIGASDGVLANLGVGALAPQTLAITVGTSGAVRAMQTRPQTDKKERLFCYALTENHWVIGGATNNGGIVLRWIRDNLADTEVNTAKLLKKDAYDILTEIAATVSAGSEGLIFHPYLAGERAPLWDADARGSFFGLGLNHTKAHIIRAVLEGIVYNLHSISTALQDISGPAQSIRATGGFAHSALWRQMLADVFNQTVIIPESHEGSCFGAAVLGLYALGHMENLDQVSQMLSKTHAHLPIAENVECYQKILPLYAQLLESFAPLYADIAAIRSTH</sequence>
<keyword evidence="3 4" id="KW-0418">Kinase</keyword>
<evidence type="ECO:0000256" key="3">
    <source>
        <dbReference type="ARBA" id="ARBA00022777"/>
    </source>
</evidence>
<evidence type="ECO:0000259" key="6">
    <source>
        <dbReference type="Pfam" id="PF02782"/>
    </source>
</evidence>
<protein>
    <submittedName>
        <fullName evidence="7">Gluconokinase</fullName>
    </submittedName>
</protein>
<dbReference type="InterPro" id="IPR050406">
    <property type="entry name" value="FGGY_Carb_Kinase"/>
</dbReference>
<comment type="similarity">
    <text evidence="1 4">Belongs to the FGGY kinase family.</text>
</comment>
<dbReference type="InterPro" id="IPR018484">
    <property type="entry name" value="FGGY_N"/>
</dbReference>
<organism evidence="7 8">
    <name type="scientific">Phormidesmis priestleyi</name>
    <dbReference type="NCBI Taxonomy" id="268141"/>
    <lineage>
        <taxon>Bacteria</taxon>
        <taxon>Bacillati</taxon>
        <taxon>Cyanobacteriota</taxon>
        <taxon>Cyanophyceae</taxon>
        <taxon>Leptolyngbyales</taxon>
        <taxon>Leptolyngbyaceae</taxon>
        <taxon>Phormidesmis</taxon>
    </lineage>
</organism>
<evidence type="ECO:0000256" key="4">
    <source>
        <dbReference type="RuleBase" id="RU003733"/>
    </source>
</evidence>
<dbReference type="NCBIfam" id="TIGR01314">
    <property type="entry name" value="gntK_FGGY"/>
    <property type="match status" value="1"/>
</dbReference>
<dbReference type="PANTHER" id="PTHR43095:SF2">
    <property type="entry name" value="GLUCONOKINASE"/>
    <property type="match status" value="1"/>
</dbReference>
<feature type="domain" description="Carbohydrate kinase FGGY C-terminal" evidence="6">
    <location>
        <begin position="259"/>
        <end position="455"/>
    </location>
</feature>
<evidence type="ECO:0000256" key="1">
    <source>
        <dbReference type="ARBA" id="ARBA00009156"/>
    </source>
</evidence>
<comment type="caution">
    <text evidence="7">The sequence shown here is derived from an EMBL/GenBank/DDBJ whole genome shotgun (WGS) entry which is preliminary data.</text>
</comment>
<dbReference type="GO" id="GO:0019521">
    <property type="term" value="P:D-gluconate metabolic process"/>
    <property type="evidence" value="ECO:0007669"/>
    <property type="project" value="InterPro"/>
</dbReference>
<dbReference type="PROSITE" id="PS00445">
    <property type="entry name" value="FGGY_KINASES_2"/>
    <property type="match status" value="1"/>
</dbReference>
<reference evidence="7 8" key="2">
    <citation type="submission" date="2018-06" db="EMBL/GenBank/DDBJ databases">
        <title>Metagenomic assembly of (sub)arctic Cyanobacteria and their associated microbiome from non-axenic cultures.</title>
        <authorList>
            <person name="Baurain D."/>
        </authorList>
    </citation>
    <scope>NUCLEOTIDE SEQUENCE [LARGE SCALE GENOMIC DNA]</scope>
    <source>
        <strain evidence="7">ULC027bin1</strain>
    </source>
</reference>
<dbReference type="Proteomes" id="UP000249794">
    <property type="component" value="Unassembled WGS sequence"/>
</dbReference>
<dbReference type="PIRSF" id="PIRSF000538">
    <property type="entry name" value="GlpK"/>
    <property type="match status" value="1"/>
</dbReference>
<evidence type="ECO:0000313" key="8">
    <source>
        <dbReference type="Proteomes" id="UP000249794"/>
    </source>
</evidence>
<proteinExistence type="inferred from homology"/>
<dbReference type="SUPFAM" id="SSF53067">
    <property type="entry name" value="Actin-like ATPase domain"/>
    <property type="match status" value="2"/>
</dbReference>
<dbReference type="InterPro" id="IPR018485">
    <property type="entry name" value="FGGY_C"/>
</dbReference>
<dbReference type="InterPro" id="IPR018483">
    <property type="entry name" value="Carb_kinase_FGGY_CS"/>
</dbReference>
<evidence type="ECO:0000259" key="5">
    <source>
        <dbReference type="Pfam" id="PF00370"/>
    </source>
</evidence>
<dbReference type="InterPro" id="IPR000577">
    <property type="entry name" value="Carb_kinase_FGGY"/>
</dbReference>
<dbReference type="InterPro" id="IPR006002">
    <property type="entry name" value="Gluconate_kinase"/>
</dbReference>
<dbReference type="Pfam" id="PF00370">
    <property type="entry name" value="FGGY_N"/>
    <property type="match status" value="1"/>
</dbReference>
<dbReference type="InterPro" id="IPR043129">
    <property type="entry name" value="ATPase_NBD"/>
</dbReference>
<dbReference type="Pfam" id="PF02782">
    <property type="entry name" value="FGGY_C"/>
    <property type="match status" value="1"/>
</dbReference>
<dbReference type="GO" id="GO:0046316">
    <property type="term" value="F:gluconokinase activity"/>
    <property type="evidence" value="ECO:0007669"/>
    <property type="project" value="InterPro"/>
</dbReference>
<gene>
    <name evidence="7" type="primary">gntK</name>
    <name evidence="7" type="ORF">DCF15_11040</name>
</gene>
<evidence type="ECO:0000313" key="7">
    <source>
        <dbReference type="EMBL" id="PZO55191.1"/>
    </source>
</evidence>
<dbReference type="AlphaFoldDB" id="A0A2W4Z8W9"/>
<evidence type="ECO:0000256" key="2">
    <source>
        <dbReference type="ARBA" id="ARBA00022679"/>
    </source>
</evidence>
<dbReference type="CDD" id="cd07770">
    <property type="entry name" value="ASKHA_NBD_FGGY_GntK"/>
    <property type="match status" value="1"/>
</dbReference>
<accession>A0A2W4Z8W9</accession>